<dbReference type="EMBL" id="JAAZON010000032">
    <property type="protein sequence ID" value="NMC61718.1"/>
    <property type="molecule type" value="Genomic_DNA"/>
</dbReference>
<dbReference type="InterPro" id="IPR007816">
    <property type="entry name" value="ResB-like_domain"/>
</dbReference>
<evidence type="ECO:0000313" key="8">
    <source>
        <dbReference type="EMBL" id="NMC61718.1"/>
    </source>
</evidence>
<comment type="caution">
    <text evidence="8">The sequence shown here is derived from an EMBL/GenBank/DDBJ whole genome shotgun (WGS) entry which is preliminary data.</text>
</comment>
<evidence type="ECO:0000256" key="5">
    <source>
        <dbReference type="ARBA" id="ARBA00023136"/>
    </source>
</evidence>
<evidence type="ECO:0000313" key="9">
    <source>
        <dbReference type="Proteomes" id="UP000524246"/>
    </source>
</evidence>
<dbReference type="GO" id="GO:0016020">
    <property type="term" value="C:membrane"/>
    <property type="evidence" value="ECO:0007669"/>
    <property type="project" value="UniProtKB-SubCell"/>
</dbReference>
<feature type="transmembrane region" description="Helical" evidence="6">
    <location>
        <begin position="16"/>
        <end position="38"/>
    </location>
</feature>
<gene>
    <name evidence="8" type="ORF">GYA55_00975</name>
</gene>
<feature type="transmembrane region" description="Helical" evidence="6">
    <location>
        <begin position="98"/>
        <end position="117"/>
    </location>
</feature>
<evidence type="ECO:0000256" key="6">
    <source>
        <dbReference type="SAM" id="Phobius"/>
    </source>
</evidence>
<organism evidence="8 9">
    <name type="scientific">SAR324 cluster bacterium</name>
    <dbReference type="NCBI Taxonomy" id="2024889"/>
    <lineage>
        <taxon>Bacteria</taxon>
        <taxon>Deltaproteobacteria</taxon>
        <taxon>SAR324 cluster</taxon>
    </lineage>
</organism>
<evidence type="ECO:0000256" key="1">
    <source>
        <dbReference type="ARBA" id="ARBA00004141"/>
    </source>
</evidence>
<evidence type="ECO:0000256" key="2">
    <source>
        <dbReference type="ARBA" id="ARBA00022692"/>
    </source>
</evidence>
<protein>
    <recommendedName>
        <fullName evidence="7">ResB-like domain-containing protein</fullName>
    </recommendedName>
</protein>
<proteinExistence type="predicted"/>
<keyword evidence="3" id="KW-0201">Cytochrome c-type biogenesis</keyword>
<accession>A0A7X9FP26</accession>
<dbReference type="GO" id="GO:0017004">
    <property type="term" value="P:cytochrome complex assembly"/>
    <property type="evidence" value="ECO:0007669"/>
    <property type="project" value="UniProtKB-KW"/>
</dbReference>
<dbReference type="Proteomes" id="UP000524246">
    <property type="component" value="Unassembled WGS sequence"/>
</dbReference>
<feature type="transmembrane region" description="Helical" evidence="6">
    <location>
        <begin position="58"/>
        <end position="86"/>
    </location>
</feature>
<evidence type="ECO:0000259" key="7">
    <source>
        <dbReference type="Pfam" id="PF05140"/>
    </source>
</evidence>
<keyword evidence="5 6" id="KW-0472">Membrane</keyword>
<dbReference type="InterPro" id="IPR023494">
    <property type="entry name" value="Cyt_c_bgen_Ccs1/CcsB/ResB"/>
</dbReference>
<dbReference type="PANTHER" id="PTHR31566">
    <property type="entry name" value="CYTOCHROME C BIOGENESIS PROTEIN CCS1, CHLOROPLASTIC"/>
    <property type="match status" value="1"/>
</dbReference>
<keyword evidence="4 6" id="KW-1133">Transmembrane helix</keyword>
<dbReference type="AlphaFoldDB" id="A0A7X9FP26"/>
<comment type="subcellular location">
    <subcellularLocation>
        <location evidence="1">Membrane</location>
        <topology evidence="1">Multi-pass membrane protein</topology>
    </subcellularLocation>
</comment>
<keyword evidence="2 6" id="KW-0812">Transmembrane</keyword>
<evidence type="ECO:0000256" key="3">
    <source>
        <dbReference type="ARBA" id="ARBA00022748"/>
    </source>
</evidence>
<feature type="domain" description="ResB-like" evidence="7">
    <location>
        <begin position="269"/>
        <end position="335"/>
    </location>
</feature>
<evidence type="ECO:0000256" key="4">
    <source>
        <dbReference type="ARBA" id="ARBA00022989"/>
    </source>
</evidence>
<reference evidence="8 9" key="1">
    <citation type="journal article" date="2020" name="Biotechnol. Biofuels">
        <title>New insights from the biogas microbiome by comprehensive genome-resolved metagenomics of nearly 1600 species originating from multiple anaerobic digesters.</title>
        <authorList>
            <person name="Campanaro S."/>
            <person name="Treu L."/>
            <person name="Rodriguez-R L.M."/>
            <person name="Kovalovszki A."/>
            <person name="Ziels R.M."/>
            <person name="Maus I."/>
            <person name="Zhu X."/>
            <person name="Kougias P.G."/>
            <person name="Basile A."/>
            <person name="Luo G."/>
            <person name="Schluter A."/>
            <person name="Konstantinidis K.T."/>
            <person name="Angelidaki I."/>
        </authorList>
    </citation>
    <scope>NUCLEOTIDE SEQUENCE [LARGE SCALE GENOMIC DNA]</scope>
    <source>
        <strain evidence="8">AS27yjCOA_65</strain>
    </source>
</reference>
<feature type="transmembrane region" description="Helical" evidence="6">
    <location>
        <begin position="349"/>
        <end position="372"/>
    </location>
</feature>
<dbReference type="Pfam" id="PF05140">
    <property type="entry name" value="ResB"/>
    <property type="match status" value="1"/>
</dbReference>
<name>A0A7X9FP26_9DELT</name>
<sequence length="379" mass="43036">MNRIRPVLILLSSTKVILLCLILMMFLVVFGTISQIHISSFEAQQSYFNSFLIFSQTPLGISIPVFPGGLSVGILCITSLISSILVRNRYNLKQAGLLIVHGGLIILIAGQLFSQIFSEESQMPIQEGQTLNYSIDFHRVELAIIKDFGDGKERTVVIPQAFLKSGEVIKIPELPFSIRVKELFQNSKLVSFSKEKTKNIITEDAVKNVHIEELPANIQDSQFNIVSAYVEILNENENFGIWLLSSGIKDAQIFQFQGTEYHLLMRPRRNILPFTLTLKDFSHELYPGTDVPRHFSSLLNLKDPKHKEDRDVLIYMNHPLRYGGYAFYQASFGNDDMLSVLQVVRNPMWVAPYLSSSLILIGLAIHFGIHLLKFDRFKT</sequence>